<reference evidence="2 3" key="1">
    <citation type="submission" date="2016-11" db="EMBL/GenBank/DDBJ databases">
        <authorList>
            <person name="Jaros S."/>
            <person name="Januszkiewicz K."/>
            <person name="Wedrychowicz H."/>
        </authorList>
    </citation>
    <scope>NUCLEOTIDE SEQUENCE [LARGE SCALE GENOMIC DNA]</scope>
    <source>
        <strain evidence="2 3">DSM 21637</strain>
    </source>
</reference>
<dbReference type="Gene3D" id="3.20.20.190">
    <property type="entry name" value="Phosphatidylinositol (PI) phosphodiesterase"/>
    <property type="match status" value="1"/>
</dbReference>
<dbReference type="InterPro" id="IPR030395">
    <property type="entry name" value="GP_PDE_dom"/>
</dbReference>
<organism evidence="2 3">
    <name type="scientific">Marinospirillum alkaliphilum DSM 21637</name>
    <dbReference type="NCBI Taxonomy" id="1122209"/>
    <lineage>
        <taxon>Bacteria</taxon>
        <taxon>Pseudomonadati</taxon>
        <taxon>Pseudomonadota</taxon>
        <taxon>Gammaproteobacteria</taxon>
        <taxon>Oceanospirillales</taxon>
        <taxon>Oceanospirillaceae</taxon>
        <taxon>Marinospirillum</taxon>
    </lineage>
</organism>
<dbReference type="SUPFAM" id="SSF51695">
    <property type="entry name" value="PLC-like phosphodiesterases"/>
    <property type="match status" value="1"/>
</dbReference>
<evidence type="ECO:0000313" key="3">
    <source>
        <dbReference type="Proteomes" id="UP000182350"/>
    </source>
</evidence>
<dbReference type="STRING" id="1122209.SAMN02745752_01891"/>
<accession>A0A1K1XKN2</accession>
<evidence type="ECO:0000313" key="2">
    <source>
        <dbReference type="EMBL" id="SFX50152.1"/>
    </source>
</evidence>
<keyword evidence="3" id="KW-1185">Reference proteome</keyword>
<name>A0A1K1XKN2_9GAMM</name>
<feature type="domain" description="GP-PDE" evidence="1">
    <location>
        <begin position="4"/>
        <end position="240"/>
    </location>
</feature>
<sequence length="254" mass="28553">MLMSSVIAHRGARQQAAENTLRAMTLAAEQGARWVELDVMLTADGIPVVFHDRYLDQLTNGYGELASYRFEQLQRLRVHAPIGSDDQAQPIPTLAEALQRLHALGLGLNLEIKPSTRSLWRETLQASLAVIQQSAPLPLVLSSFRHKAIAEALQLAPGIPRALLWERLPHDWKQTALKLEVRAIHLAEFALRRWQVAEIRASGFEVYVYTVNSIKRGKQLKSWGVNGVFTDHPAAFLSQPEWTTRQVRAYGEPL</sequence>
<dbReference type="AlphaFoldDB" id="A0A1K1XKN2"/>
<dbReference type="GO" id="GO:0008081">
    <property type="term" value="F:phosphoric diester hydrolase activity"/>
    <property type="evidence" value="ECO:0007669"/>
    <property type="project" value="InterPro"/>
</dbReference>
<dbReference type="EMBL" id="FPJW01000006">
    <property type="protein sequence ID" value="SFX50152.1"/>
    <property type="molecule type" value="Genomic_DNA"/>
</dbReference>
<dbReference type="PANTHER" id="PTHR46211:SF1">
    <property type="entry name" value="GLYCEROPHOSPHODIESTER PHOSPHODIESTERASE, CYTOPLASMIC"/>
    <property type="match status" value="1"/>
</dbReference>
<dbReference type="GO" id="GO:0006629">
    <property type="term" value="P:lipid metabolic process"/>
    <property type="evidence" value="ECO:0007669"/>
    <property type="project" value="InterPro"/>
</dbReference>
<evidence type="ECO:0000259" key="1">
    <source>
        <dbReference type="PROSITE" id="PS51704"/>
    </source>
</evidence>
<dbReference type="InterPro" id="IPR017946">
    <property type="entry name" value="PLC-like_Pdiesterase_TIM-brl"/>
</dbReference>
<proteinExistence type="predicted"/>
<dbReference type="PROSITE" id="PS51704">
    <property type="entry name" value="GP_PDE"/>
    <property type="match status" value="1"/>
</dbReference>
<protein>
    <submittedName>
        <fullName evidence="2">Glycerophosphoryl diester phosphodiesterase</fullName>
    </submittedName>
</protein>
<gene>
    <name evidence="2" type="ORF">SAMN02745752_01891</name>
</gene>
<dbReference type="Pfam" id="PF03009">
    <property type="entry name" value="GDPD"/>
    <property type="match status" value="1"/>
</dbReference>
<dbReference type="PANTHER" id="PTHR46211">
    <property type="entry name" value="GLYCEROPHOSPHORYL DIESTER PHOSPHODIESTERASE"/>
    <property type="match status" value="1"/>
</dbReference>
<dbReference type="Proteomes" id="UP000182350">
    <property type="component" value="Unassembled WGS sequence"/>
</dbReference>
<dbReference type="PROSITE" id="PS50007">
    <property type="entry name" value="PIPLC_X_DOMAIN"/>
    <property type="match status" value="1"/>
</dbReference>